<dbReference type="GO" id="GO:0016567">
    <property type="term" value="P:protein ubiquitination"/>
    <property type="evidence" value="ECO:0007669"/>
    <property type="project" value="TreeGrafter"/>
</dbReference>
<evidence type="ECO:0000259" key="2">
    <source>
        <dbReference type="Pfam" id="PF14599"/>
    </source>
</evidence>
<dbReference type="Proteomes" id="UP000886885">
    <property type="component" value="Chromosome 6D"/>
</dbReference>
<feature type="domain" description="RCHY1 zinc-ribbon" evidence="2">
    <location>
        <begin position="128"/>
        <end position="185"/>
    </location>
</feature>
<dbReference type="GO" id="GO:0005634">
    <property type="term" value="C:nucleus"/>
    <property type="evidence" value="ECO:0007669"/>
    <property type="project" value="TreeGrafter"/>
</dbReference>
<dbReference type="Pfam" id="PF13639">
    <property type="entry name" value="zf-RING_2"/>
    <property type="match status" value="1"/>
</dbReference>
<dbReference type="GO" id="GO:0061630">
    <property type="term" value="F:ubiquitin protein ligase activity"/>
    <property type="evidence" value="ECO:0007669"/>
    <property type="project" value="TreeGrafter"/>
</dbReference>
<dbReference type="GO" id="GO:0006511">
    <property type="term" value="P:ubiquitin-dependent protein catabolic process"/>
    <property type="evidence" value="ECO:0007669"/>
    <property type="project" value="TreeGrafter"/>
</dbReference>
<dbReference type="AlphaFoldDB" id="A0A8X7ZH40"/>
<name>A0A8X7ZH40_POPTO</name>
<feature type="domain" description="RING-type" evidence="1">
    <location>
        <begin position="88"/>
        <end position="122"/>
    </location>
</feature>
<comment type="caution">
    <text evidence="3">The sequence shown here is derived from an EMBL/GenBank/DDBJ whole genome shotgun (WGS) entry which is preliminary data.</text>
</comment>
<proteinExistence type="predicted"/>
<dbReference type="PANTHER" id="PTHR21319">
    <property type="entry name" value="RING FINGER AND CHY ZINC FINGER DOMAIN-CONTAINING PROTEIN 1"/>
    <property type="match status" value="1"/>
</dbReference>
<accession>A0A8X7ZH40</accession>
<evidence type="ECO:0000259" key="1">
    <source>
        <dbReference type="Pfam" id="PF13639"/>
    </source>
</evidence>
<dbReference type="OrthoDB" id="411372at2759"/>
<organism evidence="3 4">
    <name type="scientific">Populus tomentosa</name>
    <name type="common">Chinese white poplar</name>
    <dbReference type="NCBI Taxonomy" id="118781"/>
    <lineage>
        <taxon>Eukaryota</taxon>
        <taxon>Viridiplantae</taxon>
        <taxon>Streptophyta</taxon>
        <taxon>Embryophyta</taxon>
        <taxon>Tracheophyta</taxon>
        <taxon>Spermatophyta</taxon>
        <taxon>Magnoliopsida</taxon>
        <taxon>eudicotyledons</taxon>
        <taxon>Gunneridae</taxon>
        <taxon>Pentapetalae</taxon>
        <taxon>rosids</taxon>
        <taxon>fabids</taxon>
        <taxon>Malpighiales</taxon>
        <taxon>Salicaceae</taxon>
        <taxon>Saliceae</taxon>
        <taxon>Populus</taxon>
    </lineage>
</organism>
<dbReference type="InterPro" id="IPR039512">
    <property type="entry name" value="RCHY1_zinc-ribbon"/>
</dbReference>
<evidence type="ECO:0000313" key="4">
    <source>
        <dbReference type="Proteomes" id="UP000886885"/>
    </source>
</evidence>
<dbReference type="PANTHER" id="PTHR21319:SF54">
    <property type="entry name" value="E3 UBIQUITIN-PROTEIN LIGASE RZFP34-LIKE"/>
    <property type="match status" value="1"/>
</dbReference>
<dbReference type="Pfam" id="PF14599">
    <property type="entry name" value="zinc_ribbon_6"/>
    <property type="match status" value="1"/>
</dbReference>
<dbReference type="EMBL" id="JAAWWB010000012">
    <property type="protein sequence ID" value="KAG6769754.1"/>
    <property type="molecule type" value="Genomic_DNA"/>
</dbReference>
<sequence>MSSFPCEHKSPVDLGYGNFGSYVLCVTQNKKFNSNAFIVGCAWGSTFSPNASSSMTIFQSSSTIAMNVASAELEERRISFTVIDAFLFETTKDITVLPCGHTIHLECVKEMQQHFQYACPLCSKSYRDMSHVWKKLDQQVALTPMPQMYLNKMVWILCNDCGETSVVNFHIVAHKCLKCNSYNTKQTRGGPPS</sequence>
<gene>
    <name evidence="3" type="ORF">POTOM_025415</name>
</gene>
<evidence type="ECO:0000313" key="3">
    <source>
        <dbReference type="EMBL" id="KAG6769754.1"/>
    </source>
</evidence>
<evidence type="ECO:0008006" key="5">
    <source>
        <dbReference type="Google" id="ProtNLM"/>
    </source>
</evidence>
<reference evidence="3" key="1">
    <citation type="journal article" date="2020" name="bioRxiv">
        <title>Hybrid origin of Populus tomentosa Carr. identified through genome sequencing and phylogenomic analysis.</title>
        <authorList>
            <person name="An X."/>
            <person name="Gao K."/>
            <person name="Chen Z."/>
            <person name="Li J."/>
            <person name="Yang X."/>
            <person name="Yang X."/>
            <person name="Zhou J."/>
            <person name="Guo T."/>
            <person name="Zhao T."/>
            <person name="Huang S."/>
            <person name="Miao D."/>
            <person name="Khan W.U."/>
            <person name="Rao P."/>
            <person name="Ye M."/>
            <person name="Lei B."/>
            <person name="Liao W."/>
            <person name="Wang J."/>
            <person name="Ji L."/>
            <person name="Li Y."/>
            <person name="Guo B."/>
            <person name="Mustafa N.S."/>
            <person name="Li S."/>
            <person name="Yun Q."/>
            <person name="Keller S.R."/>
            <person name="Mao J."/>
            <person name="Zhang R."/>
            <person name="Strauss S.H."/>
        </authorList>
    </citation>
    <scope>NUCLEOTIDE SEQUENCE</scope>
    <source>
        <strain evidence="3">GM15</strain>
        <tissue evidence="3">Leaf</tissue>
    </source>
</reference>
<dbReference type="InterPro" id="IPR001841">
    <property type="entry name" value="Znf_RING"/>
</dbReference>
<protein>
    <recommendedName>
        <fullName evidence="5">RING-type domain-containing protein</fullName>
    </recommendedName>
</protein>
<keyword evidence="4" id="KW-1185">Reference proteome</keyword>